<comment type="catalytic activity">
    <reaction evidence="11">
        <text>(S)-2,3,4,5-tetrahydrodipicolinate + NAD(+) + H2O = (2S,4S)-4-hydroxy-2,3,4,5-tetrahydrodipicolinate + NADH + H(+)</text>
        <dbReference type="Rhea" id="RHEA:35323"/>
        <dbReference type="ChEBI" id="CHEBI:15377"/>
        <dbReference type="ChEBI" id="CHEBI:15378"/>
        <dbReference type="ChEBI" id="CHEBI:16845"/>
        <dbReference type="ChEBI" id="CHEBI:57540"/>
        <dbReference type="ChEBI" id="CHEBI:57945"/>
        <dbReference type="ChEBI" id="CHEBI:67139"/>
        <dbReference type="EC" id="1.17.1.8"/>
    </reaction>
</comment>
<dbReference type="AlphaFoldDB" id="E6QHK9"/>
<dbReference type="SUPFAM" id="SSF55347">
    <property type="entry name" value="Glyceraldehyde-3-phosphate dehydrogenase-like, C-terminal domain"/>
    <property type="match status" value="1"/>
</dbReference>
<comment type="pathway">
    <text evidence="8">Amino-acid biosynthesis; L-lysine biosynthesis via DAP pathway; (S)-tetrahydrodipicolinate from L-aspartate: step 4/4.</text>
</comment>
<evidence type="ECO:0000256" key="3">
    <source>
        <dbReference type="ARBA" id="ARBA00022857"/>
    </source>
</evidence>
<dbReference type="InterPro" id="IPR023940">
    <property type="entry name" value="DHDPR_bac"/>
</dbReference>
<dbReference type="GO" id="GO:0019877">
    <property type="term" value="P:diaminopimelate biosynthetic process"/>
    <property type="evidence" value="ECO:0007669"/>
    <property type="project" value="UniProtKB-KW"/>
</dbReference>
<keyword evidence="3" id="KW-0521">NADP</keyword>
<proteinExistence type="inferred from homology"/>
<evidence type="ECO:0000256" key="9">
    <source>
        <dbReference type="ARBA" id="ARBA00038983"/>
    </source>
</evidence>
<feature type="domain" description="Dihydrodipicolinate reductase C-terminal" evidence="13">
    <location>
        <begin position="131"/>
        <end position="240"/>
    </location>
</feature>
<evidence type="ECO:0000256" key="11">
    <source>
        <dbReference type="ARBA" id="ARBA00049396"/>
    </source>
</evidence>
<dbReference type="GO" id="GO:0008839">
    <property type="term" value="F:4-hydroxy-tetrahydrodipicolinate reductase"/>
    <property type="evidence" value="ECO:0007669"/>
    <property type="project" value="UniProtKB-EC"/>
</dbReference>
<comment type="catalytic activity">
    <reaction evidence="10">
        <text>(S)-2,3,4,5-tetrahydrodipicolinate + NADP(+) + H2O = (2S,4S)-4-hydroxy-2,3,4,5-tetrahydrodipicolinate + NADPH + H(+)</text>
        <dbReference type="Rhea" id="RHEA:35331"/>
        <dbReference type="ChEBI" id="CHEBI:15377"/>
        <dbReference type="ChEBI" id="CHEBI:15378"/>
        <dbReference type="ChEBI" id="CHEBI:16845"/>
        <dbReference type="ChEBI" id="CHEBI:57783"/>
        <dbReference type="ChEBI" id="CHEBI:58349"/>
        <dbReference type="ChEBI" id="CHEBI:67139"/>
        <dbReference type="EC" id="1.17.1.8"/>
    </reaction>
</comment>
<dbReference type="PANTHER" id="PTHR20836">
    <property type="entry name" value="DIHYDRODIPICOLINATE REDUCTASE"/>
    <property type="match status" value="1"/>
</dbReference>
<comment type="caution">
    <text evidence="14">The sequence shown here is derived from an EMBL/GenBank/DDBJ whole genome shotgun (WGS) entry which is preliminary data.</text>
</comment>
<dbReference type="SUPFAM" id="SSF51735">
    <property type="entry name" value="NAD(P)-binding Rossmann-fold domains"/>
    <property type="match status" value="1"/>
</dbReference>
<evidence type="ECO:0000256" key="4">
    <source>
        <dbReference type="ARBA" id="ARBA00022915"/>
    </source>
</evidence>
<feature type="domain" description="Dihydrodipicolinate reductase N-terminal" evidence="12">
    <location>
        <begin position="65"/>
        <end position="120"/>
    </location>
</feature>
<keyword evidence="6" id="KW-0520">NAD</keyword>
<keyword evidence="4" id="KW-0220">Diaminopimelate biosynthesis</keyword>
<dbReference type="Gene3D" id="3.40.50.720">
    <property type="entry name" value="NAD(P)-binding Rossmann-like Domain"/>
    <property type="match status" value="1"/>
</dbReference>
<keyword evidence="5 14" id="KW-0560">Oxidoreductase</keyword>
<dbReference type="PIRSF" id="PIRSF000161">
    <property type="entry name" value="DHPR"/>
    <property type="match status" value="1"/>
</dbReference>
<evidence type="ECO:0000256" key="6">
    <source>
        <dbReference type="ARBA" id="ARBA00023027"/>
    </source>
</evidence>
<dbReference type="Gene3D" id="3.30.360.10">
    <property type="entry name" value="Dihydrodipicolinate Reductase, domain 2"/>
    <property type="match status" value="1"/>
</dbReference>
<evidence type="ECO:0000259" key="12">
    <source>
        <dbReference type="Pfam" id="PF01113"/>
    </source>
</evidence>
<keyword evidence="2" id="KW-0028">Amino-acid biosynthesis</keyword>
<protein>
    <recommendedName>
        <fullName evidence="9">4-hydroxy-tetrahydrodipicolinate reductase</fullName>
        <ecNumber evidence="9">1.17.1.8</ecNumber>
    </recommendedName>
</protein>
<evidence type="ECO:0000256" key="2">
    <source>
        <dbReference type="ARBA" id="ARBA00022605"/>
    </source>
</evidence>
<name>E6QHK9_9ZZZZ</name>
<evidence type="ECO:0000256" key="7">
    <source>
        <dbReference type="ARBA" id="ARBA00023154"/>
    </source>
</evidence>
<evidence type="ECO:0000259" key="13">
    <source>
        <dbReference type="Pfam" id="PF05173"/>
    </source>
</evidence>
<organism evidence="14">
    <name type="scientific">mine drainage metagenome</name>
    <dbReference type="NCBI Taxonomy" id="410659"/>
    <lineage>
        <taxon>unclassified sequences</taxon>
        <taxon>metagenomes</taxon>
        <taxon>ecological metagenomes</taxon>
    </lineage>
</organism>
<evidence type="ECO:0000256" key="8">
    <source>
        <dbReference type="ARBA" id="ARBA00037922"/>
    </source>
</evidence>
<evidence type="ECO:0000256" key="1">
    <source>
        <dbReference type="ARBA" id="ARBA00006642"/>
    </source>
</evidence>
<dbReference type="Pfam" id="PF01113">
    <property type="entry name" value="DapB_N"/>
    <property type="match status" value="1"/>
</dbReference>
<reference evidence="14" key="1">
    <citation type="submission" date="2009-10" db="EMBL/GenBank/DDBJ databases">
        <title>Diversity of trophic interactions inside an arsenic-rich microbial ecosystem.</title>
        <authorList>
            <person name="Bertin P.N."/>
            <person name="Heinrich-Salmeron A."/>
            <person name="Pelletier E."/>
            <person name="Goulhen-Chollet F."/>
            <person name="Arsene-Ploetze F."/>
            <person name="Gallien S."/>
            <person name="Calteau A."/>
            <person name="Vallenet D."/>
            <person name="Casiot C."/>
            <person name="Chane-Woon-Ming B."/>
            <person name="Giloteaux L."/>
            <person name="Barakat M."/>
            <person name="Bonnefoy V."/>
            <person name="Bruneel O."/>
            <person name="Chandler M."/>
            <person name="Cleiss J."/>
            <person name="Duran R."/>
            <person name="Elbaz-Poulichet F."/>
            <person name="Fonknechten N."/>
            <person name="Lauga B."/>
            <person name="Mornico D."/>
            <person name="Ortet P."/>
            <person name="Schaeffer C."/>
            <person name="Siguier P."/>
            <person name="Alexander Thil Smith A."/>
            <person name="Van Dorsselaer A."/>
            <person name="Weissenbach J."/>
            <person name="Medigue C."/>
            <person name="Le Paslier D."/>
        </authorList>
    </citation>
    <scope>NUCLEOTIDE SEQUENCE</scope>
</reference>
<dbReference type="InterPro" id="IPR036291">
    <property type="entry name" value="NAD(P)-bd_dom_sf"/>
</dbReference>
<dbReference type="Pfam" id="PF05173">
    <property type="entry name" value="DapB_C"/>
    <property type="match status" value="1"/>
</dbReference>
<dbReference type="EMBL" id="CABQ01000012">
    <property type="protein sequence ID" value="CBI06723.1"/>
    <property type="molecule type" value="Genomic_DNA"/>
</dbReference>
<dbReference type="EC" id="1.17.1.8" evidence="9"/>
<evidence type="ECO:0000256" key="10">
    <source>
        <dbReference type="ARBA" id="ARBA00049080"/>
    </source>
</evidence>
<dbReference type="InterPro" id="IPR000846">
    <property type="entry name" value="DapB_N"/>
</dbReference>
<accession>E6QHK9</accession>
<evidence type="ECO:0000256" key="5">
    <source>
        <dbReference type="ARBA" id="ARBA00023002"/>
    </source>
</evidence>
<sequence>MLAPEPDPPPRLRRSNLQPGDTPMLMLVLGKGKTGSLVAQVARERGHSVRVLDWKENAGAGALTAPTLATIDVVVDFTNPQSALENMRSCLALGARIVVGTTGWYDKLPDMKALAHRKGGALLYGSNFSLGVQKFFQLTAQLARLKEYSFAITETHHASKLDSPSGTALSLRDILLEAHPEAQIDITAHRVGEVSGIHVVAARSQSDLIELRHEAFDRRGFALGAVLAAEWIVGKSGTWEFREVAPQIMAGQL</sequence>
<evidence type="ECO:0000313" key="14">
    <source>
        <dbReference type="EMBL" id="CBI06723.1"/>
    </source>
</evidence>
<keyword evidence="7" id="KW-0457">Lysine biosynthesis</keyword>
<gene>
    <name evidence="14" type="ORF">CARN6_2842</name>
</gene>
<dbReference type="GO" id="GO:0009089">
    <property type="term" value="P:lysine biosynthetic process via diaminopimelate"/>
    <property type="evidence" value="ECO:0007669"/>
    <property type="project" value="InterPro"/>
</dbReference>
<comment type="similarity">
    <text evidence="1">Belongs to the DapB family.</text>
</comment>
<dbReference type="PANTHER" id="PTHR20836:SF0">
    <property type="entry name" value="4-HYDROXY-TETRAHYDRODIPICOLINATE REDUCTASE 1, CHLOROPLASTIC-RELATED"/>
    <property type="match status" value="1"/>
</dbReference>
<dbReference type="InterPro" id="IPR022663">
    <property type="entry name" value="DapB_C"/>
</dbReference>
<dbReference type="GO" id="GO:0005829">
    <property type="term" value="C:cytosol"/>
    <property type="evidence" value="ECO:0007669"/>
    <property type="project" value="TreeGrafter"/>
</dbReference>